<dbReference type="InterPro" id="IPR052400">
    <property type="entry name" value="Zn2-C6_fungal_TF"/>
</dbReference>
<name>A0A1V6V828_9EURO</name>
<feature type="region of interest" description="Disordered" evidence="1">
    <location>
        <begin position="45"/>
        <end position="76"/>
    </location>
</feature>
<evidence type="ECO:0008006" key="4">
    <source>
        <dbReference type="Google" id="ProtNLM"/>
    </source>
</evidence>
<evidence type="ECO:0000313" key="2">
    <source>
        <dbReference type="EMBL" id="OQE46806.1"/>
    </source>
</evidence>
<dbReference type="STRING" id="36646.A0A1V6V828"/>
<evidence type="ECO:0000256" key="1">
    <source>
        <dbReference type="SAM" id="MobiDB-lite"/>
    </source>
</evidence>
<protein>
    <recommendedName>
        <fullName evidence="4">Transcription factor domain-containing protein</fullName>
    </recommendedName>
</protein>
<keyword evidence="3" id="KW-1185">Reference proteome</keyword>
<proteinExistence type="predicted"/>
<dbReference type="PANTHER" id="PTHR47657:SF14">
    <property type="entry name" value="ZN(2)-C6 FUNGAL-TYPE DOMAIN-CONTAINING PROTEIN"/>
    <property type="match status" value="1"/>
</dbReference>
<dbReference type="EMBL" id="MDDG01000001">
    <property type="protein sequence ID" value="OQE46806.1"/>
    <property type="molecule type" value="Genomic_DNA"/>
</dbReference>
<reference evidence="3" key="1">
    <citation type="journal article" date="2017" name="Nat. Microbiol.">
        <title>Global analysis of biosynthetic gene clusters reveals vast potential of secondary metabolite production in Penicillium species.</title>
        <authorList>
            <person name="Nielsen J.C."/>
            <person name="Grijseels S."/>
            <person name="Prigent S."/>
            <person name="Ji B."/>
            <person name="Dainat J."/>
            <person name="Nielsen K.F."/>
            <person name="Frisvad J.C."/>
            <person name="Workman M."/>
            <person name="Nielsen J."/>
        </authorList>
    </citation>
    <scope>NUCLEOTIDE SEQUENCE [LARGE SCALE GENOMIC DNA]</scope>
    <source>
        <strain evidence="3">IBT 31321</strain>
    </source>
</reference>
<dbReference type="PANTHER" id="PTHR47657">
    <property type="entry name" value="STEROL REGULATORY ELEMENT-BINDING PROTEIN ECM22"/>
    <property type="match status" value="1"/>
</dbReference>
<dbReference type="AlphaFoldDB" id="A0A1V6V828"/>
<dbReference type="GO" id="GO:0000981">
    <property type="term" value="F:DNA-binding transcription factor activity, RNA polymerase II-specific"/>
    <property type="evidence" value="ECO:0007669"/>
    <property type="project" value="TreeGrafter"/>
</dbReference>
<evidence type="ECO:0000313" key="3">
    <source>
        <dbReference type="Proteomes" id="UP000191500"/>
    </source>
</evidence>
<organism evidence="2 3">
    <name type="scientific">Penicillium coprophilum</name>
    <dbReference type="NCBI Taxonomy" id="36646"/>
    <lineage>
        <taxon>Eukaryota</taxon>
        <taxon>Fungi</taxon>
        <taxon>Dikarya</taxon>
        <taxon>Ascomycota</taxon>
        <taxon>Pezizomycotina</taxon>
        <taxon>Eurotiomycetes</taxon>
        <taxon>Eurotiomycetidae</taxon>
        <taxon>Eurotiales</taxon>
        <taxon>Aspergillaceae</taxon>
        <taxon>Penicillium</taxon>
    </lineage>
</organism>
<accession>A0A1V6V828</accession>
<gene>
    <name evidence="2" type="ORF">PENCOP_c001G03260</name>
</gene>
<dbReference type="Proteomes" id="UP000191500">
    <property type="component" value="Unassembled WGS sequence"/>
</dbReference>
<sequence length="537" mass="59883">MNLICQYPSRSNILAPKVKFDQTGPCLENGSSPIDYGLNSSESSRCSSAAVGSPRSSPEVPSAQSPLNLPRHQRQPSSPLYSQILRALTPTESALFNHYLEHTSKDKCADDEDQYTLQIGIPSLASQNKVLMKSVLAFSAVCKCCDIINHSSISSRDREQVLVLLSIADEYHMESLREIQGALSETDQYDHILANAAMMGMYGSGSHCIRIWLAETSSSDDLEQTRFMPKNFQWISLFRAVRVAYTGLLNDRLKAEDVVQLALAASPIDPVASHGFQMHWECKTSTPVGQQNAPQDHVLYPILAATVESALERLGKKAREIIRPEADECGNQETPATYTDSDVQACFVALKLLERIVSRTFLDESSKSNMPGNFHLASEVDVNPVGQVSKVSPWMRRYTARITSMIPSRLPRRFIMAFVHEAPTKYLNLVEDTIGLMQNGAPGPGGHGIMTSFNATNKEASLAQQLAVDIFSHWLVLVMLLDKVWWIGGIGAWELERLISFRQNTRLDMSLWKTSEDSWPESMFEISRQFKKHRAKG</sequence>
<comment type="caution">
    <text evidence="2">The sequence shown here is derived from an EMBL/GenBank/DDBJ whole genome shotgun (WGS) entry which is preliminary data.</text>
</comment>